<dbReference type="RefSeq" id="WP_244717279.1">
    <property type="nucleotide sequence ID" value="NZ_CP095072.1"/>
</dbReference>
<evidence type="ECO:0000259" key="6">
    <source>
        <dbReference type="PROSITE" id="PS51900"/>
    </source>
</evidence>
<feature type="domain" description="Core-binding (CB)" evidence="6">
    <location>
        <begin position="1"/>
        <end position="87"/>
    </location>
</feature>
<sequence length="303" mass="35627">MFLEDAFEEYKYYCLARNFTDKTMKNKHQEYKQLKKYLTKKRSITKLEQITHHDLKAYVYQKQKSGLQPQSIVSMAKQIIAFFNWCVKEEYLMANPMDKVTLPKVPKKTKQGFTEDEVYRMIRCWSDKSYLEMRGKTMVAMMADLGLRAMEVRGMTVDDIRDTTILIRGKGNKERVVFASHQLKRILVKYERIRKQFLKSKGYDDPHYFLNYKGDPITHATVHNIVKEAADRTGVKDAHPHKFRHFYSTEVVSNTKANMDIYSLSRLLGHADISTTQRYLQSLTDEKLKVKANSSSPLSKFRF</sequence>
<dbReference type="Gene3D" id="1.10.443.10">
    <property type="entry name" value="Intergrase catalytic core"/>
    <property type="match status" value="1"/>
</dbReference>
<dbReference type="InterPro" id="IPR002104">
    <property type="entry name" value="Integrase_catalytic"/>
</dbReference>
<evidence type="ECO:0000313" key="8">
    <source>
        <dbReference type="Proteomes" id="UP000831782"/>
    </source>
</evidence>
<name>A0ABY4F025_9BACI</name>
<comment type="similarity">
    <text evidence="1">Belongs to the 'phage' integrase family.</text>
</comment>
<dbReference type="Proteomes" id="UP000831782">
    <property type="component" value="Chromosome"/>
</dbReference>
<dbReference type="InterPro" id="IPR050090">
    <property type="entry name" value="Tyrosine_recombinase_XerCD"/>
</dbReference>
<protein>
    <submittedName>
        <fullName evidence="7">Tyrosine-type recombinase/integrase</fullName>
    </submittedName>
</protein>
<evidence type="ECO:0000313" key="7">
    <source>
        <dbReference type="EMBL" id="UOQ47786.1"/>
    </source>
</evidence>
<evidence type="ECO:0000256" key="4">
    <source>
        <dbReference type="PROSITE-ProRule" id="PRU01248"/>
    </source>
</evidence>
<dbReference type="InterPro" id="IPR044068">
    <property type="entry name" value="CB"/>
</dbReference>
<feature type="domain" description="Tyr recombinase" evidence="5">
    <location>
        <begin position="108"/>
        <end position="293"/>
    </location>
</feature>
<keyword evidence="2 4" id="KW-0238">DNA-binding</keyword>
<proteinExistence type="inferred from homology"/>
<dbReference type="PROSITE" id="PS51900">
    <property type="entry name" value="CB"/>
    <property type="match status" value="1"/>
</dbReference>
<keyword evidence="8" id="KW-1185">Reference proteome</keyword>
<evidence type="ECO:0000256" key="3">
    <source>
        <dbReference type="ARBA" id="ARBA00023172"/>
    </source>
</evidence>
<dbReference type="SUPFAM" id="SSF56349">
    <property type="entry name" value="DNA breaking-rejoining enzymes"/>
    <property type="match status" value="1"/>
</dbReference>
<gene>
    <name evidence="7" type="ORF">MUN88_17285</name>
</gene>
<dbReference type="EMBL" id="CP095072">
    <property type="protein sequence ID" value="UOQ47786.1"/>
    <property type="molecule type" value="Genomic_DNA"/>
</dbReference>
<dbReference type="PANTHER" id="PTHR30349">
    <property type="entry name" value="PHAGE INTEGRASE-RELATED"/>
    <property type="match status" value="1"/>
</dbReference>
<dbReference type="InterPro" id="IPR025269">
    <property type="entry name" value="SAM-like_dom"/>
</dbReference>
<dbReference type="Gene3D" id="1.10.150.130">
    <property type="match status" value="1"/>
</dbReference>
<reference evidence="7 8" key="1">
    <citation type="submission" date="2022-04" db="EMBL/GenBank/DDBJ databases">
        <title>Gracilibacillus sp. isolated from saltern.</title>
        <authorList>
            <person name="Won M."/>
            <person name="Lee C.-M."/>
            <person name="Woen H.-Y."/>
            <person name="Kwon S.-W."/>
        </authorList>
    </citation>
    <scope>NUCLEOTIDE SEQUENCE [LARGE SCALE GENOMIC DNA]</scope>
    <source>
        <strain evidence="7 8">SSWR10-1</strain>
    </source>
</reference>
<dbReference type="PROSITE" id="PS51898">
    <property type="entry name" value="TYR_RECOMBINASE"/>
    <property type="match status" value="1"/>
</dbReference>
<dbReference type="Pfam" id="PF00589">
    <property type="entry name" value="Phage_integrase"/>
    <property type="match status" value="1"/>
</dbReference>
<dbReference type="PANTHER" id="PTHR30349:SF41">
    <property type="entry name" value="INTEGRASE_RECOMBINASE PROTEIN MJ0367-RELATED"/>
    <property type="match status" value="1"/>
</dbReference>
<keyword evidence="3" id="KW-0233">DNA recombination</keyword>
<evidence type="ECO:0000256" key="2">
    <source>
        <dbReference type="ARBA" id="ARBA00023125"/>
    </source>
</evidence>
<evidence type="ECO:0000259" key="5">
    <source>
        <dbReference type="PROSITE" id="PS51898"/>
    </source>
</evidence>
<dbReference type="Pfam" id="PF13102">
    <property type="entry name" value="Phage_int_SAM_5"/>
    <property type="match status" value="1"/>
</dbReference>
<dbReference type="InterPro" id="IPR013762">
    <property type="entry name" value="Integrase-like_cat_sf"/>
</dbReference>
<organism evidence="7 8">
    <name type="scientific">Gracilibacillus caseinilyticus</name>
    <dbReference type="NCBI Taxonomy" id="2932256"/>
    <lineage>
        <taxon>Bacteria</taxon>
        <taxon>Bacillati</taxon>
        <taxon>Bacillota</taxon>
        <taxon>Bacilli</taxon>
        <taxon>Bacillales</taxon>
        <taxon>Bacillaceae</taxon>
        <taxon>Gracilibacillus</taxon>
    </lineage>
</organism>
<evidence type="ECO:0000256" key="1">
    <source>
        <dbReference type="ARBA" id="ARBA00008857"/>
    </source>
</evidence>
<dbReference type="InterPro" id="IPR011010">
    <property type="entry name" value="DNA_brk_join_enz"/>
</dbReference>
<accession>A0ABY4F025</accession>
<dbReference type="InterPro" id="IPR010998">
    <property type="entry name" value="Integrase_recombinase_N"/>
</dbReference>